<dbReference type="Proteomes" id="UP000189703">
    <property type="component" value="Unplaced"/>
</dbReference>
<dbReference type="GO" id="GO:0010468">
    <property type="term" value="P:regulation of gene expression"/>
    <property type="evidence" value="ECO:0007669"/>
    <property type="project" value="InterPro"/>
</dbReference>
<feature type="compositionally biased region" description="Polar residues" evidence="1">
    <location>
        <begin position="347"/>
        <end position="360"/>
    </location>
</feature>
<organism evidence="2 3">
    <name type="scientific">Nelumbo nucifera</name>
    <name type="common">Sacred lotus</name>
    <dbReference type="NCBI Taxonomy" id="4432"/>
    <lineage>
        <taxon>Eukaryota</taxon>
        <taxon>Viridiplantae</taxon>
        <taxon>Streptophyta</taxon>
        <taxon>Embryophyta</taxon>
        <taxon>Tracheophyta</taxon>
        <taxon>Spermatophyta</taxon>
        <taxon>Magnoliopsida</taxon>
        <taxon>Proteales</taxon>
        <taxon>Nelumbonaceae</taxon>
        <taxon>Nelumbo</taxon>
    </lineage>
</organism>
<dbReference type="OrthoDB" id="549353at2759"/>
<accession>A0A1U8AWI7</accession>
<feature type="compositionally biased region" description="Low complexity" evidence="1">
    <location>
        <begin position="373"/>
        <end position="390"/>
    </location>
</feature>
<evidence type="ECO:0000313" key="3">
    <source>
        <dbReference type="RefSeq" id="XP_010270979.1"/>
    </source>
</evidence>
<dbReference type="RefSeq" id="XP_010270979.1">
    <property type="nucleotide sequence ID" value="XM_010272677.2"/>
</dbReference>
<dbReference type="GO" id="GO:0005777">
    <property type="term" value="C:peroxisome"/>
    <property type="evidence" value="ECO:0007669"/>
    <property type="project" value="InterPro"/>
</dbReference>
<proteinExistence type="predicted"/>
<dbReference type="GeneID" id="104607141"/>
<sequence>MGGGGGGGFPTPVTGTPGVVARGAEPQYISAKTSVWWDIENCAVPKECDPHAIAKNISSALAKMNYSGPVSISAYGDTSGIRASVQHALSSTGVALNHVPAGVKDASDKKILVDMLFWAVDNPAPANFLLISGDRDFSNALHQLRMRRYNILLAQPQNASVPLVAAASTVWLWTTLVAGGPPLANGESPHPNPNPQPQPHPKDATKHKPSKGPKCTGNNKHQAQKFDGIHSKVESSGPGVKLKRGKSGDDKRRDGENKHQNQTHKTSDAKGGKFSIKPKPKVQKTSDNSKAKAGVTGSSGKLLGKKVLIKIKKKKIENAQLKFTHQASGTTQSLIKIKKKKIEKAQLKSTHQASGTTQSLPVGDQGHTEAKGQVMNKNLNQNQNQNQEVNCKSRRGNRRKKKAT</sequence>
<dbReference type="Pfam" id="PF01936">
    <property type="entry name" value="NYN"/>
    <property type="match status" value="1"/>
</dbReference>
<dbReference type="STRING" id="4432.A0A1U8AWI7"/>
<dbReference type="Gene3D" id="3.40.50.1010">
    <property type="entry name" value="5'-nuclease"/>
    <property type="match status" value="1"/>
</dbReference>
<dbReference type="GO" id="GO:0004540">
    <property type="term" value="F:RNA nuclease activity"/>
    <property type="evidence" value="ECO:0007669"/>
    <property type="project" value="InterPro"/>
</dbReference>
<dbReference type="PANTHER" id="PTHR14379">
    <property type="entry name" value="LIMKAIN B LKAP"/>
    <property type="match status" value="1"/>
</dbReference>
<dbReference type="CDD" id="cd10910">
    <property type="entry name" value="PIN_limkain_b1_N_like"/>
    <property type="match status" value="1"/>
</dbReference>
<feature type="region of interest" description="Disordered" evidence="1">
    <location>
        <begin position="182"/>
        <end position="305"/>
    </location>
</feature>
<keyword evidence="2" id="KW-1185">Reference proteome</keyword>
<dbReference type="KEGG" id="nnu:104607141"/>
<gene>
    <name evidence="3" type="primary">LOC104607141</name>
</gene>
<dbReference type="InterPro" id="IPR021139">
    <property type="entry name" value="NYN"/>
</dbReference>
<protein>
    <submittedName>
        <fullName evidence="3">Meiosis arrest female protein 1</fullName>
    </submittedName>
</protein>
<evidence type="ECO:0000256" key="1">
    <source>
        <dbReference type="SAM" id="MobiDB-lite"/>
    </source>
</evidence>
<dbReference type="eggNOG" id="ENOG502QWNR">
    <property type="taxonomic scope" value="Eukaryota"/>
</dbReference>
<dbReference type="AlphaFoldDB" id="A0A1U8AWI7"/>
<feature type="compositionally biased region" description="Basic residues" evidence="1">
    <location>
        <begin position="392"/>
        <end position="404"/>
    </location>
</feature>
<evidence type="ECO:0000313" key="2">
    <source>
        <dbReference type="Proteomes" id="UP000189703"/>
    </source>
</evidence>
<feature type="region of interest" description="Disordered" evidence="1">
    <location>
        <begin position="341"/>
        <end position="404"/>
    </location>
</feature>
<reference evidence="3" key="1">
    <citation type="submission" date="2025-08" db="UniProtKB">
        <authorList>
            <consortium name="RefSeq"/>
        </authorList>
    </citation>
    <scope>IDENTIFICATION</scope>
</reference>
<name>A0A1U8AWI7_NELNU</name>
<dbReference type="PANTHER" id="PTHR14379:SF3">
    <property type="entry name" value="MEIOSIS REGULATOR AND MRNA STABILITY FACTOR 1"/>
    <property type="match status" value="1"/>
</dbReference>
<feature type="compositionally biased region" description="Pro residues" evidence="1">
    <location>
        <begin position="190"/>
        <end position="199"/>
    </location>
</feature>
<dbReference type="InterPro" id="IPR024768">
    <property type="entry name" value="Marf1"/>
</dbReference>
<feature type="compositionally biased region" description="Basic and acidic residues" evidence="1">
    <location>
        <begin position="246"/>
        <end position="271"/>
    </location>
</feature>